<evidence type="ECO:0000313" key="3">
    <source>
        <dbReference type="EMBL" id="KAF2499884.1"/>
    </source>
</evidence>
<evidence type="ECO:0000259" key="2">
    <source>
        <dbReference type="Pfam" id="PF12937"/>
    </source>
</evidence>
<evidence type="ECO:0000256" key="1">
    <source>
        <dbReference type="SAM" id="Phobius"/>
    </source>
</evidence>
<keyword evidence="1" id="KW-1133">Transmembrane helix</keyword>
<dbReference type="OrthoDB" id="10481206at2759"/>
<organism evidence="3 4">
    <name type="scientific">Lophium mytilinum</name>
    <dbReference type="NCBI Taxonomy" id="390894"/>
    <lineage>
        <taxon>Eukaryota</taxon>
        <taxon>Fungi</taxon>
        <taxon>Dikarya</taxon>
        <taxon>Ascomycota</taxon>
        <taxon>Pezizomycotina</taxon>
        <taxon>Dothideomycetes</taxon>
        <taxon>Pleosporomycetidae</taxon>
        <taxon>Mytilinidiales</taxon>
        <taxon>Mytilinidiaceae</taxon>
        <taxon>Lophium</taxon>
    </lineage>
</organism>
<feature type="transmembrane region" description="Helical" evidence="1">
    <location>
        <begin position="378"/>
        <end position="397"/>
    </location>
</feature>
<dbReference type="EMBL" id="MU004184">
    <property type="protein sequence ID" value="KAF2499884.1"/>
    <property type="molecule type" value="Genomic_DNA"/>
</dbReference>
<name>A0A6A6R6A9_9PEZI</name>
<keyword evidence="4" id="KW-1185">Reference proteome</keyword>
<reference evidence="3" key="1">
    <citation type="journal article" date="2020" name="Stud. Mycol.">
        <title>101 Dothideomycetes genomes: a test case for predicting lifestyles and emergence of pathogens.</title>
        <authorList>
            <person name="Haridas S."/>
            <person name="Albert R."/>
            <person name="Binder M."/>
            <person name="Bloem J."/>
            <person name="Labutti K."/>
            <person name="Salamov A."/>
            <person name="Andreopoulos B."/>
            <person name="Baker S."/>
            <person name="Barry K."/>
            <person name="Bills G."/>
            <person name="Bluhm B."/>
            <person name="Cannon C."/>
            <person name="Castanera R."/>
            <person name="Culley D."/>
            <person name="Daum C."/>
            <person name="Ezra D."/>
            <person name="Gonzalez J."/>
            <person name="Henrissat B."/>
            <person name="Kuo A."/>
            <person name="Liang C."/>
            <person name="Lipzen A."/>
            <person name="Lutzoni F."/>
            <person name="Magnuson J."/>
            <person name="Mondo S."/>
            <person name="Nolan M."/>
            <person name="Ohm R."/>
            <person name="Pangilinan J."/>
            <person name="Park H.-J."/>
            <person name="Ramirez L."/>
            <person name="Alfaro M."/>
            <person name="Sun H."/>
            <person name="Tritt A."/>
            <person name="Yoshinaga Y."/>
            <person name="Zwiers L.-H."/>
            <person name="Turgeon B."/>
            <person name="Goodwin S."/>
            <person name="Spatafora J."/>
            <person name="Crous P."/>
            <person name="Grigoriev I."/>
        </authorList>
    </citation>
    <scope>NUCLEOTIDE SEQUENCE</scope>
    <source>
        <strain evidence="3">CBS 269.34</strain>
    </source>
</reference>
<feature type="transmembrane region" description="Helical" evidence="1">
    <location>
        <begin position="301"/>
        <end position="325"/>
    </location>
</feature>
<dbReference type="AlphaFoldDB" id="A0A6A6R6A9"/>
<keyword evidence="1" id="KW-0812">Transmembrane</keyword>
<sequence>MAHPQAKDRLRCRNDRWKNIVAGEWKIQNHRTPQSLLVHHVFVELSCYGNPIQPIRRITVMSQRQATSNKNATKPGKECASAASRVLHIPELAEMIFNELGDTTDLRHCAMVCRQWKEIVSTSPTLRRRMTTWWPDGPRDTSLINGDLWNFYYVRDLTFHEKKGANTANCRAWHDIGRSWAAAPLYQHSILKDKKFSASDISMCVTSRHKRTFYLSFKHDLNEPFLSRGFECETATCRDLLIAAPAPLIVEVRCTFSNISNSWDLKATISNANGVQIGDTLDCFRDLEALAKLANRMESKINILLIIGGLLPSPVQTLIFGLWLARMGSKLLIFTFLLRAIGGSRPLFGLQLMSLLLEQARAVAKVLRLRFGRNKIQFRDGYLWGVLPALPGLLLIAGGPLGLFFFANMFGNILVAAADALRLLGIRENSWA</sequence>
<dbReference type="InterPro" id="IPR001810">
    <property type="entry name" value="F-box_dom"/>
</dbReference>
<gene>
    <name evidence="3" type="ORF">BU16DRAFT_536168</name>
</gene>
<dbReference type="SUPFAM" id="SSF81383">
    <property type="entry name" value="F-box domain"/>
    <property type="match status" value="1"/>
</dbReference>
<keyword evidence="1" id="KW-0472">Membrane</keyword>
<proteinExistence type="predicted"/>
<dbReference type="Pfam" id="PF12937">
    <property type="entry name" value="F-box-like"/>
    <property type="match status" value="1"/>
</dbReference>
<dbReference type="Proteomes" id="UP000799750">
    <property type="component" value="Unassembled WGS sequence"/>
</dbReference>
<protein>
    <recommendedName>
        <fullName evidence="2">F-box domain-containing protein</fullName>
    </recommendedName>
</protein>
<evidence type="ECO:0000313" key="4">
    <source>
        <dbReference type="Proteomes" id="UP000799750"/>
    </source>
</evidence>
<dbReference type="InterPro" id="IPR036047">
    <property type="entry name" value="F-box-like_dom_sf"/>
</dbReference>
<feature type="domain" description="F-box" evidence="2">
    <location>
        <begin position="90"/>
        <end position="130"/>
    </location>
</feature>
<accession>A0A6A6R6A9</accession>